<keyword evidence="10" id="KW-1185">Reference proteome</keyword>
<dbReference type="OrthoDB" id="6502630at2759"/>
<feature type="domain" description="Nucleolar protein 11 N-terminal" evidence="7">
    <location>
        <begin position="1"/>
        <end position="326"/>
    </location>
</feature>
<dbReference type="InterPro" id="IPR048897">
    <property type="entry name" value="Nol11_C"/>
</dbReference>
<keyword evidence="4" id="KW-0010">Activator</keyword>
<feature type="domain" description="Nucleolar protein 11 C-terminal" evidence="8">
    <location>
        <begin position="394"/>
        <end position="605"/>
    </location>
</feature>
<evidence type="ECO:0000256" key="3">
    <source>
        <dbReference type="ARBA" id="ARBA00023015"/>
    </source>
</evidence>
<dbReference type="InterPro" id="IPR042859">
    <property type="entry name" value="NOL11"/>
</dbReference>
<dbReference type="STRING" id="94128.A0A2A3EN68"/>
<proteinExistence type="predicted"/>
<keyword evidence="5" id="KW-0804">Transcription</keyword>
<evidence type="ECO:0000259" key="7">
    <source>
        <dbReference type="Pfam" id="PF08168"/>
    </source>
</evidence>
<evidence type="ECO:0000256" key="2">
    <source>
        <dbReference type="ARBA" id="ARBA00022552"/>
    </source>
</evidence>
<evidence type="ECO:0000256" key="6">
    <source>
        <dbReference type="ARBA" id="ARBA00023242"/>
    </source>
</evidence>
<dbReference type="GO" id="GO:0030490">
    <property type="term" value="P:maturation of SSU-rRNA"/>
    <property type="evidence" value="ECO:0007669"/>
    <property type="project" value="InterPro"/>
</dbReference>
<keyword evidence="2" id="KW-0698">rRNA processing</keyword>
<evidence type="ECO:0000256" key="1">
    <source>
        <dbReference type="ARBA" id="ARBA00004604"/>
    </source>
</evidence>
<protein>
    <submittedName>
        <fullName evidence="9">Nucleolar protein</fullName>
    </submittedName>
</protein>
<dbReference type="EMBL" id="KZ288204">
    <property type="protein sequence ID" value="PBC33157.1"/>
    <property type="molecule type" value="Genomic_DNA"/>
</dbReference>
<dbReference type="AlphaFoldDB" id="A0A2A3EN68"/>
<organism evidence="9 10">
    <name type="scientific">Apis cerana cerana</name>
    <name type="common">Oriental honeybee</name>
    <dbReference type="NCBI Taxonomy" id="94128"/>
    <lineage>
        <taxon>Eukaryota</taxon>
        <taxon>Metazoa</taxon>
        <taxon>Ecdysozoa</taxon>
        <taxon>Arthropoda</taxon>
        <taxon>Hexapoda</taxon>
        <taxon>Insecta</taxon>
        <taxon>Pterygota</taxon>
        <taxon>Neoptera</taxon>
        <taxon>Endopterygota</taxon>
        <taxon>Hymenoptera</taxon>
        <taxon>Apocrita</taxon>
        <taxon>Aculeata</taxon>
        <taxon>Apoidea</taxon>
        <taxon>Anthophila</taxon>
        <taxon>Apidae</taxon>
        <taxon>Apis</taxon>
    </lineage>
</organism>
<dbReference type="PANTHER" id="PTHR15633">
    <property type="entry name" value="NUCLEOLAR PROTEIN 11"/>
    <property type="match status" value="1"/>
</dbReference>
<evidence type="ECO:0000256" key="4">
    <source>
        <dbReference type="ARBA" id="ARBA00023159"/>
    </source>
</evidence>
<comment type="subcellular location">
    <subcellularLocation>
        <location evidence="1">Nucleus</location>
        <location evidence="1">Nucleolus</location>
    </subcellularLocation>
</comment>
<dbReference type="PANTHER" id="PTHR15633:SF2">
    <property type="entry name" value="NUCLEOLAR PROTEIN 11"/>
    <property type="match status" value="1"/>
</dbReference>
<evidence type="ECO:0000256" key="5">
    <source>
        <dbReference type="ARBA" id="ARBA00023163"/>
    </source>
</evidence>
<dbReference type="GO" id="GO:0003723">
    <property type="term" value="F:RNA binding"/>
    <property type="evidence" value="ECO:0007669"/>
    <property type="project" value="TreeGrafter"/>
</dbReference>
<reference evidence="9 10" key="1">
    <citation type="submission" date="2014-07" db="EMBL/GenBank/DDBJ databases">
        <title>Genomic and transcriptomic analysis on Apis cerana provide comprehensive insights into honey bee biology.</title>
        <authorList>
            <person name="Diao Q."/>
            <person name="Sun L."/>
            <person name="Zheng H."/>
            <person name="Zheng H."/>
            <person name="Xu S."/>
            <person name="Wang S."/>
            <person name="Zeng Z."/>
            <person name="Hu F."/>
            <person name="Su S."/>
            <person name="Wu J."/>
        </authorList>
    </citation>
    <scope>NUCLEOTIDE SEQUENCE [LARGE SCALE GENOMIC DNA]</scope>
    <source>
        <tissue evidence="9">Pupae without intestine</tissue>
    </source>
</reference>
<evidence type="ECO:0000313" key="10">
    <source>
        <dbReference type="Proteomes" id="UP000242457"/>
    </source>
</evidence>
<gene>
    <name evidence="9" type="ORF">APICC_03203</name>
</gene>
<dbReference type="InterPro" id="IPR012584">
    <property type="entry name" value="NOL11_N"/>
</dbReference>
<name>A0A2A3EN68_APICC</name>
<keyword evidence="6" id="KW-0539">Nucleus</keyword>
<dbReference type="Proteomes" id="UP000242457">
    <property type="component" value="Unassembled WGS sequence"/>
</dbReference>
<accession>A0A2A3EN68</accession>
<dbReference type="Pfam" id="PF08168">
    <property type="entry name" value="NOL11_N"/>
    <property type="match status" value="1"/>
</dbReference>
<evidence type="ECO:0000313" key="9">
    <source>
        <dbReference type="EMBL" id="PBC33157.1"/>
    </source>
</evidence>
<dbReference type="GO" id="GO:0005730">
    <property type="term" value="C:nucleolus"/>
    <property type="evidence" value="ECO:0007669"/>
    <property type="project" value="UniProtKB-SubCell"/>
</dbReference>
<keyword evidence="3" id="KW-0805">Transcription regulation</keyword>
<dbReference type="Pfam" id="PF20998">
    <property type="entry name" value="Nol11_C"/>
    <property type="match status" value="1"/>
</dbReference>
<sequence>MAKLYSYYTLCPLIDEQNLLGVERDSETGCAIVTLGRNIVIRYKLQDLKQLGSWTSKDRLTTQVIYNEITHQYAAVFNEKKIRLWSAEETDLNSIKGYKFQSALHTILTLEGCPPVLVRKDGATASLERAIQNRKSWSKEGILNINEKLLECYLIHTSDKINLCMLTEIERTYNCVIVKLNNETYTEEKDYMKRIELKRTAEELVGHTILQTKNKACLLTLWSHGRLYSHPLVETNNESDLSILIGIITNINTKHPVIMTSLNEATIAVYGADVSEEGAILMIYNVQFKLIQDAQKLKLYTKDAKLWKIEDKLLLAANRHLAIAPFHLAPQKIATLLGSSLRFKNDDDNIENNEIVVIQESTITQWEKNGKASIKPKIHIPIKISEQVSSYINEGLSDAAIQKILIPQLIESKDVEAIVWCLNNFKDLPEKLLTDLLIFALRNPDETFLPLQNGTDYNSITKSLYSRNNFLDKIFSLTYSDIFLSSFLKSGLNFNEILRLLHYLIQKLDAEDFYHDIAQQPTDKQLYEWSSLLLESHYQHYILSQDPEVSQLLNKLNYVLDNHLQVFKDMENMRPILLRTINGKSSKLIQKNRNKFYTIEEIKLY</sequence>
<evidence type="ECO:0000259" key="8">
    <source>
        <dbReference type="Pfam" id="PF20998"/>
    </source>
</evidence>